<proteinExistence type="inferred from homology"/>
<keyword evidence="5" id="KW-1185">Reference proteome</keyword>
<evidence type="ECO:0000259" key="3">
    <source>
        <dbReference type="Pfam" id="PF00685"/>
    </source>
</evidence>
<name>A0A370GY01_9COXI</name>
<dbReference type="InterPro" id="IPR027417">
    <property type="entry name" value="P-loop_NTPase"/>
</dbReference>
<evidence type="ECO:0000256" key="1">
    <source>
        <dbReference type="ARBA" id="ARBA00005771"/>
    </source>
</evidence>
<keyword evidence="2 4" id="KW-0808">Transferase</keyword>
<accession>A0A370GY01</accession>
<dbReference type="GO" id="GO:0008146">
    <property type="term" value="F:sulfotransferase activity"/>
    <property type="evidence" value="ECO:0007669"/>
    <property type="project" value="InterPro"/>
</dbReference>
<dbReference type="Proteomes" id="UP000254720">
    <property type="component" value="Unassembled WGS sequence"/>
</dbReference>
<dbReference type="OrthoDB" id="9804504at2"/>
<dbReference type="PANTHER" id="PTHR11783">
    <property type="entry name" value="SULFOTRANSFERASE SULT"/>
    <property type="match status" value="1"/>
</dbReference>
<dbReference type="SUPFAM" id="SSF52540">
    <property type="entry name" value="P-loop containing nucleoside triphosphate hydrolases"/>
    <property type="match status" value="1"/>
</dbReference>
<evidence type="ECO:0000313" key="4">
    <source>
        <dbReference type="EMBL" id="RDI48130.1"/>
    </source>
</evidence>
<dbReference type="Pfam" id="PF00685">
    <property type="entry name" value="Sulfotransfer_1"/>
    <property type="match status" value="1"/>
</dbReference>
<sequence length="349" mass="40755">MGKKSIFFVSLPKSGTVYTWNAVSSVTGLKIPNFQKLKGWKFYNQGRDFSCRKLYACGDYNTQMLLPDKLKHYSRGYFFGSHMQASYHNMTVLEESRIDRIVVLLRDPRDAFVSWVHHLRKLGPSARNYHSKIYHIPRAYYDWSLEKQFDFQIRSFFPNIANWIEGWLDYYASPDRKIDILFVLYDELKRNPVNYVKKIAEFNQIKDADYSKIPVPENGKLHFRKGEHEQWKVEFSEENKRLVDNLLGDRIAQSFELAAQSHRGFLKGKDEFKKGNMVAAAKSALEAIKQFPNSMNSYELFFQAVNAAGLAVSQYHDQIRMELNGLTIGDYFRYPNQLVASCQQIAEKL</sequence>
<comment type="similarity">
    <text evidence="1">Belongs to the sulfotransferase 1 family.</text>
</comment>
<gene>
    <name evidence="4" type="ORF">C8D86_10395</name>
</gene>
<protein>
    <submittedName>
        <fullName evidence="4">Sulfotransferase domain-containing protein</fullName>
    </submittedName>
</protein>
<evidence type="ECO:0000256" key="2">
    <source>
        <dbReference type="ARBA" id="ARBA00022679"/>
    </source>
</evidence>
<dbReference type="InterPro" id="IPR000863">
    <property type="entry name" value="Sulfotransferase_dom"/>
</dbReference>
<dbReference type="EMBL" id="QQAX01000003">
    <property type="protein sequence ID" value="RDI48130.1"/>
    <property type="molecule type" value="Genomic_DNA"/>
</dbReference>
<feature type="domain" description="Sulfotransferase" evidence="3">
    <location>
        <begin position="5"/>
        <end position="251"/>
    </location>
</feature>
<organism evidence="4 5">
    <name type="scientific">Aquicella lusitana</name>
    <dbReference type="NCBI Taxonomy" id="254246"/>
    <lineage>
        <taxon>Bacteria</taxon>
        <taxon>Pseudomonadati</taxon>
        <taxon>Pseudomonadota</taxon>
        <taxon>Gammaproteobacteria</taxon>
        <taxon>Legionellales</taxon>
        <taxon>Coxiellaceae</taxon>
        <taxon>Aquicella</taxon>
    </lineage>
</organism>
<comment type="caution">
    <text evidence="4">The sequence shown here is derived from an EMBL/GenBank/DDBJ whole genome shotgun (WGS) entry which is preliminary data.</text>
</comment>
<reference evidence="4 5" key="1">
    <citation type="submission" date="2018-07" db="EMBL/GenBank/DDBJ databases">
        <title>Genomic Encyclopedia of Type Strains, Phase IV (KMG-IV): sequencing the most valuable type-strain genomes for metagenomic binning, comparative biology and taxonomic classification.</title>
        <authorList>
            <person name="Goeker M."/>
        </authorList>
    </citation>
    <scope>NUCLEOTIDE SEQUENCE [LARGE SCALE GENOMIC DNA]</scope>
    <source>
        <strain evidence="4 5">DSM 16500</strain>
    </source>
</reference>
<dbReference type="Gene3D" id="3.40.50.300">
    <property type="entry name" value="P-loop containing nucleotide triphosphate hydrolases"/>
    <property type="match status" value="1"/>
</dbReference>
<dbReference type="RefSeq" id="WP_114833606.1">
    <property type="nucleotide sequence ID" value="NZ_LR699114.1"/>
</dbReference>
<evidence type="ECO:0000313" key="5">
    <source>
        <dbReference type="Proteomes" id="UP000254720"/>
    </source>
</evidence>
<dbReference type="AlphaFoldDB" id="A0A370GY01"/>